<keyword evidence="2" id="KW-1185">Reference proteome</keyword>
<evidence type="ECO:0000313" key="1">
    <source>
        <dbReference type="EMBL" id="CAH0533914.1"/>
    </source>
</evidence>
<comment type="caution">
    <text evidence="1">The sequence shown here is derived from an EMBL/GenBank/DDBJ whole genome shotgun (WGS) entry which is preliminary data.</text>
</comment>
<dbReference type="InterPro" id="IPR019630">
    <property type="entry name" value="DUF2496_YbaM-rel"/>
</dbReference>
<reference evidence="1" key="1">
    <citation type="submission" date="2021-11" db="EMBL/GenBank/DDBJ databases">
        <authorList>
            <person name="Rodrigo-Torres L."/>
            <person name="Arahal R. D."/>
            <person name="Lucena T."/>
        </authorList>
    </citation>
    <scope>NUCLEOTIDE SEQUENCE</scope>
    <source>
        <strain evidence="1">CECT 7929</strain>
    </source>
</reference>
<dbReference type="Proteomes" id="UP000838672">
    <property type="component" value="Unassembled WGS sequence"/>
</dbReference>
<evidence type="ECO:0000313" key="2">
    <source>
        <dbReference type="Proteomes" id="UP000838672"/>
    </source>
</evidence>
<name>A0ABN8DUG1_9VIBR</name>
<protein>
    <recommendedName>
        <fullName evidence="3">Primosomal protein</fullName>
    </recommendedName>
</protein>
<dbReference type="NCBIfam" id="NF008266">
    <property type="entry name" value="PRK11038.1"/>
    <property type="match status" value="1"/>
</dbReference>
<proteinExistence type="predicted"/>
<evidence type="ECO:0008006" key="3">
    <source>
        <dbReference type="Google" id="ProtNLM"/>
    </source>
</evidence>
<gene>
    <name evidence="1" type="ORF">VST7929_01791</name>
</gene>
<dbReference type="Pfam" id="PF10689">
    <property type="entry name" value="DUF2496"/>
    <property type="match status" value="1"/>
</dbReference>
<accession>A0ABN8DUG1</accession>
<sequence>MTTPPLNQAPAHIQLAVDLIYLLESNDIDPQTALKALAIVQQDLEQRLDKEPTCPDSN</sequence>
<dbReference type="EMBL" id="CAKLDI010000001">
    <property type="protein sequence ID" value="CAH0533914.1"/>
    <property type="molecule type" value="Genomic_DNA"/>
</dbReference>
<organism evidence="1 2">
    <name type="scientific">Vibrio stylophorae</name>
    <dbReference type="NCBI Taxonomy" id="659351"/>
    <lineage>
        <taxon>Bacteria</taxon>
        <taxon>Pseudomonadati</taxon>
        <taxon>Pseudomonadota</taxon>
        <taxon>Gammaproteobacteria</taxon>
        <taxon>Vibrionales</taxon>
        <taxon>Vibrionaceae</taxon>
        <taxon>Vibrio</taxon>
    </lineage>
</organism>